<dbReference type="InterPro" id="IPR024602">
    <property type="entry name" value="COG_su2_N"/>
</dbReference>
<keyword evidence="5" id="KW-0653">Protein transport</keyword>
<dbReference type="Pfam" id="PF06148">
    <property type="entry name" value="COG2_N"/>
    <property type="match status" value="1"/>
</dbReference>
<organism evidence="11 12">
    <name type="scientific">Strongyloides papillosus</name>
    <name type="common">Intestinal threadworm</name>
    <dbReference type="NCBI Taxonomy" id="174720"/>
    <lineage>
        <taxon>Eukaryota</taxon>
        <taxon>Metazoa</taxon>
        <taxon>Ecdysozoa</taxon>
        <taxon>Nematoda</taxon>
        <taxon>Chromadorea</taxon>
        <taxon>Rhabditida</taxon>
        <taxon>Tylenchina</taxon>
        <taxon>Panagrolaimomorpha</taxon>
        <taxon>Strongyloidoidea</taxon>
        <taxon>Strongyloididae</taxon>
        <taxon>Strongyloides</taxon>
    </lineage>
</organism>
<keyword evidence="11" id="KW-1185">Reference proteome</keyword>
<dbReference type="PANTHER" id="PTHR12961">
    <property type="entry name" value="CONSERVED OLIGOMERIC GOLGI COMPLEX COMPONENT 2"/>
    <property type="match status" value="1"/>
</dbReference>
<dbReference type="InterPro" id="IPR024603">
    <property type="entry name" value="COG_complex_COG2_C"/>
</dbReference>
<dbReference type="AlphaFoldDB" id="A0A0N5CCD7"/>
<evidence type="ECO:0000256" key="5">
    <source>
        <dbReference type="ARBA" id="ARBA00022927"/>
    </source>
</evidence>
<name>A0A0N5CCD7_STREA</name>
<dbReference type="GO" id="GO:0000139">
    <property type="term" value="C:Golgi membrane"/>
    <property type="evidence" value="ECO:0007669"/>
    <property type="project" value="UniProtKB-SubCell"/>
</dbReference>
<protein>
    <recommendedName>
        <fullName evidence="3">Conserved oligomeric Golgi complex subunit 2</fullName>
    </recommendedName>
    <alternativeName>
        <fullName evidence="8">Component of oligomeric Golgi complex 2</fullName>
    </alternativeName>
</protein>
<evidence type="ECO:0000259" key="9">
    <source>
        <dbReference type="Pfam" id="PF06148"/>
    </source>
</evidence>
<dbReference type="GO" id="GO:0006891">
    <property type="term" value="P:intra-Golgi vesicle-mediated transport"/>
    <property type="evidence" value="ECO:0007669"/>
    <property type="project" value="TreeGrafter"/>
</dbReference>
<evidence type="ECO:0000256" key="1">
    <source>
        <dbReference type="ARBA" id="ARBA00004395"/>
    </source>
</evidence>
<dbReference type="Pfam" id="PF12022">
    <property type="entry name" value="COG2_C"/>
    <property type="match status" value="1"/>
</dbReference>
<dbReference type="STRING" id="174720.A0A0N5CCD7"/>
<keyword evidence="4" id="KW-0813">Transport</keyword>
<dbReference type="PANTHER" id="PTHR12961:SF0">
    <property type="entry name" value="CONSERVED OLIGOMERIC GOLGI COMPLEX SUBUNIT 2"/>
    <property type="match status" value="1"/>
</dbReference>
<feature type="domain" description="Conserved oligomeric Golgi complex subunit 2 N-terminal" evidence="9">
    <location>
        <begin position="19"/>
        <end position="91"/>
    </location>
</feature>
<evidence type="ECO:0000256" key="2">
    <source>
        <dbReference type="ARBA" id="ARBA00007603"/>
    </source>
</evidence>
<evidence type="ECO:0000256" key="3">
    <source>
        <dbReference type="ARBA" id="ARBA00020977"/>
    </source>
</evidence>
<dbReference type="GO" id="GO:0007030">
    <property type="term" value="P:Golgi organization"/>
    <property type="evidence" value="ECO:0007669"/>
    <property type="project" value="InterPro"/>
</dbReference>
<feature type="domain" description="COG complex component COG2 C-terminal" evidence="10">
    <location>
        <begin position="354"/>
        <end position="646"/>
    </location>
</feature>
<comment type="similarity">
    <text evidence="2">Belongs to the COG2 family.</text>
</comment>
<evidence type="ECO:0000313" key="12">
    <source>
        <dbReference type="WBParaSite" id="SPAL_0001554700.1"/>
    </source>
</evidence>
<sequence length="654" mass="76242">MISQLPSPKVESDSGQVYSFNKTLFTRPEFNVERFINLARHRATLDEISGDLRSYLKTVQEELVELINVEYADFVNLSSSLVSLNDVIERIGESTNTSFNKYCESTFQLKESANQLNDKREKLSKCYLEQISLRNKINFVESSKRFIDLLEQFPAEMSRRQVERFSMSLADLVNTFEACKETTDDNQNGRDYDRVMNFIISKFTKLVTECLKQKFRDVNSKDIESIMSCLQIIGQENVPMEIISHDIVSSTLNRCFDGKDSLCEKLTKCLETVIKTRNTFLEGSNEQVGCLRYHFIDSCLLKGLQETIKNNLASNILINDTTLFQKCFFELLQFVKTYPRRKDNKSLLVSCLDQFNMHIYFKLITSGYSKKINVELGKATNKQLEDIEVSIPNLEYELDYNSFFSLEISKAIVWSFNDVSNEKIVLDPLLSRSWTFLISNFNKLITFLEKASELEFEEDYKVPIAIISDVQRLEESIMGLCYGVFRSRIENLRLDWRIFGNVFDSFFVMLREKSCLFEKILIDINKKTLDKYLIQVNDVPKSYRWTKKPMPESHSQYLTSIVDYLKKLEDDFKTYGVEDEVKEKMIVEVKEYIKDTFNRLSSNLIQSIQQTFSSLQRFKNREDENTSNVSGSSSDEAKMLKQLELDKIFVCNTF</sequence>
<accession>A0A0N5CCD7</accession>
<evidence type="ECO:0000256" key="6">
    <source>
        <dbReference type="ARBA" id="ARBA00023034"/>
    </source>
</evidence>
<proteinExistence type="inferred from homology"/>
<dbReference type="Proteomes" id="UP000046392">
    <property type="component" value="Unplaced"/>
</dbReference>
<evidence type="ECO:0000256" key="7">
    <source>
        <dbReference type="ARBA" id="ARBA00023136"/>
    </source>
</evidence>
<evidence type="ECO:0000259" key="10">
    <source>
        <dbReference type="Pfam" id="PF12022"/>
    </source>
</evidence>
<dbReference type="InterPro" id="IPR009316">
    <property type="entry name" value="COG2"/>
</dbReference>
<evidence type="ECO:0000313" key="11">
    <source>
        <dbReference type="Proteomes" id="UP000046392"/>
    </source>
</evidence>
<comment type="subcellular location">
    <subcellularLocation>
        <location evidence="1">Golgi apparatus membrane</location>
        <topology evidence="1">Peripheral membrane protein</topology>
    </subcellularLocation>
</comment>
<evidence type="ECO:0000256" key="8">
    <source>
        <dbReference type="ARBA" id="ARBA00031344"/>
    </source>
</evidence>
<dbReference type="WBParaSite" id="SPAL_0001554700.1">
    <property type="protein sequence ID" value="SPAL_0001554700.1"/>
    <property type="gene ID" value="SPAL_0001554700"/>
</dbReference>
<keyword evidence="6" id="KW-0333">Golgi apparatus</keyword>
<reference evidence="12" key="1">
    <citation type="submission" date="2017-02" db="UniProtKB">
        <authorList>
            <consortium name="WormBaseParasite"/>
        </authorList>
    </citation>
    <scope>IDENTIFICATION</scope>
</reference>
<dbReference type="GO" id="GO:0017119">
    <property type="term" value="C:Golgi transport complex"/>
    <property type="evidence" value="ECO:0007669"/>
    <property type="project" value="TreeGrafter"/>
</dbReference>
<keyword evidence="7" id="KW-0472">Membrane</keyword>
<dbReference type="GO" id="GO:0015031">
    <property type="term" value="P:protein transport"/>
    <property type="evidence" value="ECO:0007669"/>
    <property type="project" value="UniProtKB-KW"/>
</dbReference>
<evidence type="ECO:0000256" key="4">
    <source>
        <dbReference type="ARBA" id="ARBA00022448"/>
    </source>
</evidence>